<dbReference type="RefSeq" id="WP_142047106.1">
    <property type="nucleotide sequence ID" value="NZ_VFPA01000001.1"/>
</dbReference>
<dbReference type="Proteomes" id="UP000315677">
    <property type="component" value="Unassembled WGS sequence"/>
</dbReference>
<dbReference type="OrthoDB" id="3467214at2"/>
<reference evidence="5 6" key="1">
    <citation type="submission" date="2019-06" db="EMBL/GenBank/DDBJ databases">
        <title>Sequencing the genomes of 1000 actinobacteria strains.</title>
        <authorList>
            <person name="Klenk H.-P."/>
        </authorList>
    </citation>
    <scope>NUCLEOTIDE SEQUENCE [LARGE SCALE GENOMIC DNA]</scope>
    <source>
        <strain evidence="5 6">DSM 45301</strain>
    </source>
</reference>
<dbReference type="InterPro" id="IPR028082">
    <property type="entry name" value="Peripla_BP_I"/>
</dbReference>
<comment type="caution">
    <text evidence="5">The sequence shown here is derived from an EMBL/GenBank/DDBJ whole genome shotgun (WGS) entry which is preliminary data.</text>
</comment>
<dbReference type="PROSITE" id="PS50932">
    <property type="entry name" value="HTH_LACI_2"/>
    <property type="match status" value="1"/>
</dbReference>
<dbReference type="Pfam" id="PF00356">
    <property type="entry name" value="LacI"/>
    <property type="match status" value="1"/>
</dbReference>
<dbReference type="PANTHER" id="PTHR30146:SF109">
    <property type="entry name" value="HTH-TYPE TRANSCRIPTIONAL REGULATOR GALS"/>
    <property type="match status" value="1"/>
</dbReference>
<organism evidence="5 6">
    <name type="scientific">Pseudonocardia kunmingensis</name>
    <dbReference type="NCBI Taxonomy" id="630975"/>
    <lineage>
        <taxon>Bacteria</taxon>
        <taxon>Bacillati</taxon>
        <taxon>Actinomycetota</taxon>
        <taxon>Actinomycetes</taxon>
        <taxon>Pseudonocardiales</taxon>
        <taxon>Pseudonocardiaceae</taxon>
        <taxon>Pseudonocardia</taxon>
    </lineage>
</organism>
<evidence type="ECO:0000256" key="3">
    <source>
        <dbReference type="ARBA" id="ARBA00023163"/>
    </source>
</evidence>
<sequence length="346" mass="36000">MDPQGVSARGRAATLADVARLAGVSVGTASKALNGRGQLRSETRSAVVAAAEKLGFTMNGVARALHSGRTYTVGLVATDDVGRFYFPVLLGAEDALGPGRIAVFLCDTRGDPVRERLYVDTLVGRRVDGLIVTGCVTDPRPPIDVPEGVPVVYAIAPSADPRDASVTIDNERAGRLAVEHLLGAGRRRIGCISGRDDQRSATQRAESAARVLAEAGLALTGGAPRYGAWSEEWGRQAAHQLLTVAPDLDAVICGSDQVARGVVDALERAGRSVPGDVAVIGFDNWDVMATGRSPALTTLDPQLELIGRRAAQRLLEAIDGRPSGGVETVAPSMVFRGSTGVPVAGP</sequence>
<dbReference type="EMBL" id="VFPA01000001">
    <property type="protein sequence ID" value="TQM13395.1"/>
    <property type="molecule type" value="Genomic_DNA"/>
</dbReference>
<accession>A0A543DVP8</accession>
<dbReference type="GO" id="GO:0000976">
    <property type="term" value="F:transcription cis-regulatory region binding"/>
    <property type="evidence" value="ECO:0007669"/>
    <property type="project" value="TreeGrafter"/>
</dbReference>
<evidence type="ECO:0000313" key="5">
    <source>
        <dbReference type="EMBL" id="TQM13395.1"/>
    </source>
</evidence>
<proteinExistence type="predicted"/>
<dbReference type="PROSITE" id="PS00356">
    <property type="entry name" value="HTH_LACI_1"/>
    <property type="match status" value="1"/>
</dbReference>
<dbReference type="Gene3D" id="3.40.50.2300">
    <property type="match status" value="2"/>
</dbReference>
<keyword evidence="3" id="KW-0804">Transcription</keyword>
<dbReference type="GO" id="GO:0003700">
    <property type="term" value="F:DNA-binding transcription factor activity"/>
    <property type="evidence" value="ECO:0007669"/>
    <property type="project" value="TreeGrafter"/>
</dbReference>
<dbReference type="InterPro" id="IPR000843">
    <property type="entry name" value="HTH_LacI"/>
</dbReference>
<dbReference type="InterPro" id="IPR046335">
    <property type="entry name" value="LacI/GalR-like_sensor"/>
</dbReference>
<evidence type="ECO:0000259" key="4">
    <source>
        <dbReference type="PROSITE" id="PS50932"/>
    </source>
</evidence>
<keyword evidence="2" id="KW-0238">DNA-binding</keyword>
<dbReference type="Gene3D" id="1.10.260.40">
    <property type="entry name" value="lambda repressor-like DNA-binding domains"/>
    <property type="match status" value="1"/>
</dbReference>
<evidence type="ECO:0000256" key="1">
    <source>
        <dbReference type="ARBA" id="ARBA00023015"/>
    </source>
</evidence>
<dbReference type="CDD" id="cd06288">
    <property type="entry name" value="PBP1_sucrose_transcription_regulator"/>
    <property type="match status" value="1"/>
</dbReference>
<evidence type="ECO:0000256" key="2">
    <source>
        <dbReference type="ARBA" id="ARBA00023125"/>
    </source>
</evidence>
<feature type="domain" description="HTH lacI-type" evidence="4">
    <location>
        <begin position="13"/>
        <end position="67"/>
    </location>
</feature>
<dbReference type="AlphaFoldDB" id="A0A543DVP8"/>
<dbReference type="SUPFAM" id="SSF47413">
    <property type="entry name" value="lambda repressor-like DNA-binding domains"/>
    <property type="match status" value="1"/>
</dbReference>
<dbReference type="SMART" id="SM00354">
    <property type="entry name" value="HTH_LACI"/>
    <property type="match status" value="1"/>
</dbReference>
<protein>
    <submittedName>
        <fullName evidence="5">LacI family transcriptional regulator</fullName>
    </submittedName>
</protein>
<dbReference type="InterPro" id="IPR010982">
    <property type="entry name" value="Lambda_DNA-bd_dom_sf"/>
</dbReference>
<evidence type="ECO:0000313" key="6">
    <source>
        <dbReference type="Proteomes" id="UP000315677"/>
    </source>
</evidence>
<keyword evidence="1" id="KW-0805">Transcription regulation</keyword>
<dbReference type="SUPFAM" id="SSF53822">
    <property type="entry name" value="Periplasmic binding protein-like I"/>
    <property type="match status" value="1"/>
</dbReference>
<name>A0A543DVP8_9PSEU</name>
<gene>
    <name evidence="5" type="ORF">FB558_0131</name>
</gene>
<keyword evidence="6" id="KW-1185">Reference proteome</keyword>
<dbReference type="CDD" id="cd01392">
    <property type="entry name" value="HTH_LacI"/>
    <property type="match status" value="1"/>
</dbReference>
<dbReference type="PANTHER" id="PTHR30146">
    <property type="entry name" value="LACI-RELATED TRANSCRIPTIONAL REPRESSOR"/>
    <property type="match status" value="1"/>
</dbReference>
<dbReference type="Pfam" id="PF13377">
    <property type="entry name" value="Peripla_BP_3"/>
    <property type="match status" value="1"/>
</dbReference>